<gene>
    <name evidence="1" type="ORF">I2I01_01145</name>
</gene>
<dbReference type="Pfam" id="PF17164">
    <property type="entry name" value="DUF5122"/>
    <property type="match status" value="2"/>
</dbReference>
<name>A0A931FJ78_9BACT</name>
<dbReference type="AlphaFoldDB" id="A0A931FJ78"/>
<evidence type="ECO:0008006" key="3">
    <source>
        <dbReference type="Google" id="ProtNLM"/>
    </source>
</evidence>
<protein>
    <recommendedName>
        <fullName evidence="3">Delta-60 repeat domain-containing protein</fullName>
    </recommendedName>
</protein>
<dbReference type="EMBL" id="JADQDP010000001">
    <property type="protein sequence ID" value="MBF9140220.1"/>
    <property type="molecule type" value="Genomic_DNA"/>
</dbReference>
<reference evidence="1 2" key="1">
    <citation type="submission" date="2020-11" db="EMBL/GenBank/DDBJ databases">
        <authorList>
            <person name="Kim M.K."/>
        </authorList>
    </citation>
    <scope>NUCLEOTIDE SEQUENCE [LARGE SCALE GENOMIC DNA]</scope>
    <source>
        <strain evidence="1 2">BT439</strain>
    </source>
</reference>
<organism evidence="1 2">
    <name type="scientific">Hymenobacter properus</name>
    <dbReference type="NCBI Taxonomy" id="2791026"/>
    <lineage>
        <taxon>Bacteria</taxon>
        <taxon>Pseudomonadati</taxon>
        <taxon>Bacteroidota</taxon>
        <taxon>Cytophagia</taxon>
        <taxon>Cytophagales</taxon>
        <taxon>Hymenobacteraceae</taxon>
        <taxon>Hymenobacter</taxon>
    </lineage>
</organism>
<proteinExistence type="predicted"/>
<dbReference type="RefSeq" id="WP_196284588.1">
    <property type="nucleotide sequence ID" value="NZ_JADQDP010000001.1"/>
</dbReference>
<sequence length="155" mass="16110">MVQTDGKVLVGGTSVLSNGVAVTPSVLRLLSDGTRDASFVPSGVTAGRFQFFQNMALQPDGQELVAGYYSPGSPLPFSRTLLRLNSTGNSDNFFNGAGFNTPVVNTGLNALVVQPDGKILVGGQFSNYGTTARSNVVRLNPNGTLDTGIVSPVSE</sequence>
<evidence type="ECO:0000313" key="1">
    <source>
        <dbReference type="EMBL" id="MBF9140220.1"/>
    </source>
</evidence>
<accession>A0A931FJ78</accession>
<dbReference type="Proteomes" id="UP000645610">
    <property type="component" value="Unassembled WGS sequence"/>
</dbReference>
<dbReference type="SUPFAM" id="SSF101898">
    <property type="entry name" value="NHL repeat"/>
    <property type="match status" value="1"/>
</dbReference>
<dbReference type="Gene3D" id="2.80.10.50">
    <property type="match status" value="1"/>
</dbReference>
<dbReference type="InterPro" id="IPR013431">
    <property type="entry name" value="Delta_60_rpt"/>
</dbReference>
<comment type="caution">
    <text evidence="1">The sequence shown here is derived from an EMBL/GenBank/DDBJ whole genome shotgun (WGS) entry which is preliminary data.</text>
</comment>
<evidence type="ECO:0000313" key="2">
    <source>
        <dbReference type="Proteomes" id="UP000645610"/>
    </source>
</evidence>
<keyword evidence="2" id="KW-1185">Reference proteome</keyword>
<dbReference type="NCBIfam" id="TIGR02608">
    <property type="entry name" value="delta_60_rpt"/>
    <property type="match status" value="3"/>
</dbReference>